<accession>A0A1I3M217</accession>
<dbReference type="STRING" id="1150112.SAMN04487893_1022"/>
<dbReference type="PROSITE" id="PS51257">
    <property type="entry name" value="PROKAR_LIPOPROTEIN"/>
    <property type="match status" value="1"/>
</dbReference>
<name>A0A1I3M217_9FLAO</name>
<organism evidence="1 2">
    <name type="scientific">Myroides guanonis</name>
    <dbReference type="NCBI Taxonomy" id="1150112"/>
    <lineage>
        <taxon>Bacteria</taxon>
        <taxon>Pseudomonadati</taxon>
        <taxon>Bacteroidota</taxon>
        <taxon>Flavobacteriia</taxon>
        <taxon>Flavobacteriales</taxon>
        <taxon>Flavobacteriaceae</taxon>
        <taxon>Myroides</taxon>
    </lineage>
</organism>
<dbReference type="AlphaFoldDB" id="A0A1I3M217"/>
<evidence type="ECO:0000313" key="1">
    <source>
        <dbReference type="EMBL" id="SFI90840.1"/>
    </source>
</evidence>
<sequence length="472" mass="53796">MKKVHYIGFVILMSILWISCEKDSKSGNEYQKYFVAAFAEESASYSQISDDYKIEILYSEIALADGTLTVKINERNAKEGIDYTTIPEIVNQEIKLPIIKGSKGTEILFKNLIYPFDRDDKTVQFEITSIDYLDFSSIQGYSVMMVSFDASLGGVIAPNIGGAREQNQVYVELSSKNTTEIQRDDWDLAFYSGDDNRVKLNGSIYMAVAELNFTNIDLVEKSDVSNLEKDVAIGTFDPINVKYIDHPSGELAQTAIAEVSENDVENKVYLVNLGFDIPVEEPFVGSVNVSGKSRGWKKIRVLKRDNDYLLQYADVNASTHKEVLITKNNAYNFQFFSFNTEEVLKIEPAKSKWDLNFTVFTNINDAGSYGYSDFISNNRYGGVKAYLIDSNQNKNKSYDQFGIKDINESLFEFDLRTIGSSWREVADGKKLFNNVYYVIKDAKGNYYKMRMLTFLNEKGERGYPKFEYKLIK</sequence>
<dbReference type="OrthoDB" id="1091850at2"/>
<dbReference type="EMBL" id="FORU01000002">
    <property type="protein sequence ID" value="SFI90840.1"/>
    <property type="molecule type" value="Genomic_DNA"/>
</dbReference>
<protein>
    <submittedName>
        <fullName evidence="1">HmuY protein</fullName>
    </submittedName>
</protein>
<dbReference type="RefSeq" id="WP_090677788.1">
    <property type="nucleotide sequence ID" value="NZ_FORU01000002.1"/>
</dbReference>
<proteinExistence type="predicted"/>
<dbReference type="CDD" id="cd12105">
    <property type="entry name" value="HmuY"/>
    <property type="match status" value="1"/>
</dbReference>
<dbReference type="Proteomes" id="UP000243887">
    <property type="component" value="Unassembled WGS sequence"/>
</dbReference>
<gene>
    <name evidence="1" type="ORF">SAMN04487893_1022</name>
</gene>
<dbReference type="InterPro" id="IPR025921">
    <property type="entry name" value="HmuY"/>
</dbReference>
<keyword evidence="2" id="KW-1185">Reference proteome</keyword>
<reference evidence="2" key="1">
    <citation type="submission" date="2016-10" db="EMBL/GenBank/DDBJ databases">
        <authorList>
            <person name="Varghese N."/>
            <person name="Submissions S."/>
        </authorList>
    </citation>
    <scope>NUCLEOTIDE SEQUENCE [LARGE SCALE GENOMIC DNA]</scope>
    <source>
        <strain evidence="2">DSM 26542</strain>
    </source>
</reference>
<dbReference type="Pfam" id="PF14064">
    <property type="entry name" value="HmuY"/>
    <property type="match status" value="1"/>
</dbReference>
<evidence type="ECO:0000313" key="2">
    <source>
        <dbReference type="Proteomes" id="UP000243887"/>
    </source>
</evidence>